<feature type="region of interest" description="Disordered" evidence="1">
    <location>
        <begin position="1"/>
        <end position="25"/>
    </location>
</feature>
<evidence type="ECO:0000256" key="1">
    <source>
        <dbReference type="SAM" id="MobiDB-lite"/>
    </source>
</evidence>
<dbReference type="SUPFAM" id="SSF63829">
    <property type="entry name" value="Calcium-dependent phosphotriesterase"/>
    <property type="match status" value="1"/>
</dbReference>
<dbReference type="Proteomes" id="UP000825008">
    <property type="component" value="Chromosome"/>
</dbReference>
<sequence>MAKPHIDPVRWQPPGSRPLPPPDPTPALRIVEIPGTAPEDVVAAADGSIWTGVEDGRIVAVGPDGTAPRVVTDTGGRPLGLAFTGDHRLLICDSHRGLLRYDPQTGRLETLVSEVAGQALTFCSNAVESADGTIYFTESTNRFHYEHYKGSVIEARGSGSLLRRDPDGAVSVLADGLHFANGVTLTTDESAVVFAESTGRRLSKYWLTGPHRGSITPLVEELPGHPDNISTGTDGRIWVAMVSDRNALSDWLSPRAPVLRRLLWRLLPYRLLPDPTPVVWVVAFDADDGRVLAQFRTEHPDFGLATGVVESDGRLWMGRIAGSGLAYFELSELAADAERAAAFRAERDATRAEAALHTLVDENRDWDTTGGDGLD</sequence>
<dbReference type="KEGG" id="mher:K3U94_17750"/>
<organism evidence="3 4">
    <name type="scientific">Mycolicibacter heraklionensis</name>
    <dbReference type="NCBI Taxonomy" id="512402"/>
    <lineage>
        <taxon>Bacteria</taxon>
        <taxon>Bacillati</taxon>
        <taxon>Actinomycetota</taxon>
        <taxon>Actinomycetes</taxon>
        <taxon>Mycobacteriales</taxon>
        <taxon>Mycobacteriaceae</taxon>
        <taxon>Mycolicibacter</taxon>
    </lineage>
</organism>
<dbReference type="GO" id="GO:0016787">
    <property type="term" value="F:hydrolase activity"/>
    <property type="evidence" value="ECO:0007669"/>
    <property type="project" value="TreeGrafter"/>
</dbReference>
<dbReference type="PANTHER" id="PTHR10426:SF88">
    <property type="entry name" value="ADIPOCYTE PLASMA MEMBRANE-ASSOCIATED PROTEIN HEMOMUCIN-RELATED"/>
    <property type="match status" value="1"/>
</dbReference>
<dbReference type="AlphaFoldDB" id="A0A9X7ZEE7"/>
<dbReference type="Pfam" id="PF08450">
    <property type="entry name" value="SGL"/>
    <property type="match status" value="1"/>
</dbReference>
<evidence type="ECO:0000313" key="4">
    <source>
        <dbReference type="Proteomes" id="UP000825008"/>
    </source>
</evidence>
<gene>
    <name evidence="3" type="ORF">K3U94_17750</name>
</gene>
<dbReference type="Gene3D" id="2.120.10.30">
    <property type="entry name" value="TolB, C-terminal domain"/>
    <property type="match status" value="1"/>
</dbReference>
<protein>
    <submittedName>
        <fullName evidence="3">SMP-30/gluconolactonase/LRE family protein</fullName>
    </submittedName>
</protein>
<evidence type="ECO:0000313" key="3">
    <source>
        <dbReference type="EMBL" id="QZA06814.1"/>
    </source>
</evidence>
<accession>A0A9X7ZEE7</accession>
<name>A0A9X7ZEE7_9MYCO</name>
<evidence type="ECO:0000259" key="2">
    <source>
        <dbReference type="Pfam" id="PF08450"/>
    </source>
</evidence>
<dbReference type="InterPro" id="IPR011042">
    <property type="entry name" value="6-blade_b-propeller_TolB-like"/>
</dbReference>
<dbReference type="PANTHER" id="PTHR10426">
    <property type="entry name" value="STRICTOSIDINE SYNTHASE-RELATED"/>
    <property type="match status" value="1"/>
</dbReference>
<dbReference type="RefSeq" id="WP_220694563.1">
    <property type="nucleotide sequence ID" value="NZ_CP080997.1"/>
</dbReference>
<feature type="compositionally biased region" description="Pro residues" evidence="1">
    <location>
        <begin position="15"/>
        <end position="25"/>
    </location>
</feature>
<feature type="domain" description="SMP-30/Gluconolactonase/LRE-like region" evidence="2">
    <location>
        <begin position="49"/>
        <end position="244"/>
    </location>
</feature>
<dbReference type="InterPro" id="IPR013658">
    <property type="entry name" value="SGL"/>
</dbReference>
<reference evidence="3" key="1">
    <citation type="submission" date="2021-08" db="EMBL/GenBank/DDBJ databases">
        <title>Whole genome sequencing of non-tuberculosis mycobacteria type-strains.</title>
        <authorList>
            <person name="Igarashi Y."/>
            <person name="Osugi A."/>
            <person name="Mitarai S."/>
        </authorList>
    </citation>
    <scope>NUCLEOTIDE SEQUENCE</scope>
    <source>
        <strain evidence="3">JCM 30995</strain>
    </source>
</reference>
<proteinExistence type="predicted"/>
<dbReference type="EMBL" id="CP080997">
    <property type="protein sequence ID" value="QZA06814.1"/>
    <property type="molecule type" value="Genomic_DNA"/>
</dbReference>